<feature type="transmembrane region" description="Helical" evidence="1">
    <location>
        <begin position="446"/>
        <end position="465"/>
    </location>
</feature>
<gene>
    <name evidence="3" type="primary">LOC108737204</name>
</gene>
<evidence type="ECO:0000256" key="1">
    <source>
        <dbReference type="SAM" id="Phobius"/>
    </source>
</evidence>
<dbReference type="OrthoDB" id="47007at2759"/>
<organism evidence="2 3">
    <name type="scientific">Agrilus planipennis</name>
    <name type="common">Emerald ash borer</name>
    <name type="synonym">Agrilus marcopoli</name>
    <dbReference type="NCBI Taxonomy" id="224129"/>
    <lineage>
        <taxon>Eukaryota</taxon>
        <taxon>Metazoa</taxon>
        <taxon>Ecdysozoa</taxon>
        <taxon>Arthropoda</taxon>
        <taxon>Hexapoda</taxon>
        <taxon>Insecta</taxon>
        <taxon>Pterygota</taxon>
        <taxon>Neoptera</taxon>
        <taxon>Endopterygota</taxon>
        <taxon>Coleoptera</taxon>
        <taxon>Polyphaga</taxon>
        <taxon>Elateriformia</taxon>
        <taxon>Buprestoidea</taxon>
        <taxon>Buprestidae</taxon>
        <taxon>Agrilinae</taxon>
        <taxon>Agrilus</taxon>
    </lineage>
</organism>
<keyword evidence="2" id="KW-1185">Reference proteome</keyword>
<dbReference type="Pfam" id="PF00106">
    <property type="entry name" value="adh_short"/>
    <property type="match status" value="2"/>
</dbReference>
<proteinExistence type="predicted"/>
<dbReference type="GeneID" id="108737204"/>
<dbReference type="PANTHER" id="PTHR44269">
    <property type="entry name" value="DEHYDROGENASE/REDUCTASE SDR FAMILY MEMBER 7-RELATED"/>
    <property type="match status" value="1"/>
</dbReference>
<feature type="transmembrane region" description="Helical" evidence="1">
    <location>
        <begin position="6"/>
        <end position="27"/>
    </location>
</feature>
<protein>
    <submittedName>
        <fullName evidence="3">Dehydrogenase/reductase SDR family member 7</fullName>
    </submittedName>
</protein>
<keyword evidence="1" id="KW-1133">Transmembrane helix</keyword>
<evidence type="ECO:0000313" key="2">
    <source>
        <dbReference type="Proteomes" id="UP000192223"/>
    </source>
</evidence>
<sequence>MIIFDIIGVGVVLYAISFLILLCFVNCDLRLAFYEKLGRSLGRMRGNVVFIVGASSGIGEHTAIILAKNGVKLVLAARRLNELERVKALCLNSSEGKLTTNDILVIQMDILDIYSHKKYFDQALRHFGHIDILFNNVGRGQRAVFEIIEASVDKQIFDLNVFSTVHLSRVAVNYFINRGVGHIAVTSSLASIMGGPFASSATASKAALNVSTNENTIIFKTISKRFFLYFLFNVILIVIHNRYFFRILDSSEGKLTTNDILVIQMDILDIYSHKKYFDQALRHFGHIDILFNNVGRGQRAVFEIIEASVDKQIFDLNVFSTVHLSRVAVNYFINRGVGHIAVTSSLASIMGGPFASSATASKAALNGYFRSLRAEMVGKNVAVSLICPGPVSTNYEEKSFTDRAGEVYGVQATGKMMGTERCGKLCAVTFANRLDEVWISKFHHLFMSYMAVYFPLVYNVVLNLIGPDKMFKTYAPIEVTNNVNRPRNK</sequence>
<dbReference type="Gene3D" id="3.40.50.720">
    <property type="entry name" value="NAD(P)-binding Rossmann-like Domain"/>
    <property type="match status" value="2"/>
</dbReference>
<dbReference type="FunCoup" id="A0A7F5RLV5">
    <property type="interactions" value="209"/>
</dbReference>
<dbReference type="InParanoid" id="A0A7F5RLV5"/>
<dbReference type="KEGG" id="apln:108737204"/>
<name>A0A7F5RLV5_AGRPL</name>
<dbReference type="InterPro" id="IPR036291">
    <property type="entry name" value="NAD(P)-bd_dom_sf"/>
</dbReference>
<accession>A0A7F5RLV5</accession>
<dbReference type="Proteomes" id="UP000192223">
    <property type="component" value="Unplaced"/>
</dbReference>
<dbReference type="PANTHER" id="PTHR44269:SF1">
    <property type="entry name" value="DEHYDROGENASE_REDUCTASE SDR FAMILY MEMBER 7"/>
    <property type="match status" value="1"/>
</dbReference>
<dbReference type="AlphaFoldDB" id="A0A7F5RLV5"/>
<dbReference type="RefSeq" id="XP_025837004.1">
    <property type="nucleotide sequence ID" value="XM_025981219.1"/>
</dbReference>
<dbReference type="PRINTS" id="PR00081">
    <property type="entry name" value="GDHRDH"/>
</dbReference>
<evidence type="ECO:0000313" key="3">
    <source>
        <dbReference type="RefSeq" id="XP_025837004.1"/>
    </source>
</evidence>
<reference evidence="3" key="1">
    <citation type="submission" date="2025-08" db="UniProtKB">
        <authorList>
            <consortium name="RefSeq"/>
        </authorList>
    </citation>
    <scope>IDENTIFICATION</scope>
    <source>
        <tissue evidence="3">Entire body</tissue>
    </source>
</reference>
<dbReference type="InterPro" id="IPR053011">
    <property type="entry name" value="SDR_family_member_7"/>
</dbReference>
<feature type="transmembrane region" description="Helical" evidence="1">
    <location>
        <begin position="226"/>
        <end position="245"/>
    </location>
</feature>
<dbReference type="InterPro" id="IPR002347">
    <property type="entry name" value="SDR_fam"/>
</dbReference>
<keyword evidence="1" id="KW-0472">Membrane</keyword>
<keyword evidence="1" id="KW-0812">Transmembrane</keyword>
<dbReference type="SUPFAM" id="SSF51735">
    <property type="entry name" value="NAD(P)-binding Rossmann-fold domains"/>
    <property type="match status" value="2"/>
</dbReference>